<dbReference type="Proteomes" id="UP000310506">
    <property type="component" value="Unassembled WGS sequence"/>
</dbReference>
<proteinExistence type="inferred from homology"/>
<evidence type="ECO:0000256" key="2">
    <source>
        <dbReference type="ARBA" id="ARBA00005745"/>
    </source>
</evidence>
<name>A0A4S3B2Q6_9ENTE</name>
<comment type="subcellular location">
    <subcellularLocation>
        <location evidence="1">Cell membrane</location>
        <topology evidence="1">Multi-pass membrane protein</topology>
    </subcellularLocation>
</comment>
<keyword evidence="3" id="KW-1003">Cell membrane</keyword>
<evidence type="ECO:0000256" key="6">
    <source>
        <dbReference type="ARBA" id="ARBA00023136"/>
    </source>
</evidence>
<protein>
    <recommendedName>
        <fullName evidence="8">Type II secretion system protein GspF domain-containing protein</fullName>
    </recommendedName>
</protein>
<dbReference type="PANTHER" id="PTHR30012:SF0">
    <property type="entry name" value="TYPE II SECRETION SYSTEM PROTEIN F-RELATED"/>
    <property type="match status" value="1"/>
</dbReference>
<organism evidence="9 10">
    <name type="scientific">Vagococcus silagei</name>
    <dbReference type="NCBI Taxonomy" id="2508885"/>
    <lineage>
        <taxon>Bacteria</taxon>
        <taxon>Bacillati</taxon>
        <taxon>Bacillota</taxon>
        <taxon>Bacilli</taxon>
        <taxon>Lactobacillales</taxon>
        <taxon>Enterococcaceae</taxon>
        <taxon>Vagococcus</taxon>
    </lineage>
</organism>
<dbReference type="NCBIfam" id="NF041012">
    <property type="entry name" value="T4P_ComGB"/>
    <property type="match status" value="1"/>
</dbReference>
<feature type="transmembrane region" description="Helical" evidence="7">
    <location>
        <begin position="170"/>
        <end position="191"/>
    </location>
</feature>
<dbReference type="GO" id="GO:0005886">
    <property type="term" value="C:plasma membrane"/>
    <property type="evidence" value="ECO:0007669"/>
    <property type="project" value="UniProtKB-SubCell"/>
</dbReference>
<dbReference type="InterPro" id="IPR047692">
    <property type="entry name" value="T4P_ComGB"/>
</dbReference>
<dbReference type="InterPro" id="IPR042094">
    <property type="entry name" value="T2SS_GspF_sf"/>
</dbReference>
<feature type="domain" description="Type II secretion system protein GspF" evidence="8">
    <location>
        <begin position="33"/>
        <end position="150"/>
    </location>
</feature>
<dbReference type="AlphaFoldDB" id="A0A4S3B2Q6"/>
<evidence type="ECO:0000256" key="4">
    <source>
        <dbReference type="ARBA" id="ARBA00022692"/>
    </source>
</evidence>
<dbReference type="PANTHER" id="PTHR30012">
    <property type="entry name" value="GENERAL SECRETION PATHWAY PROTEIN"/>
    <property type="match status" value="1"/>
</dbReference>
<accession>A0A4S3B2Q6</accession>
<dbReference type="Pfam" id="PF00482">
    <property type="entry name" value="T2SSF"/>
    <property type="match status" value="2"/>
</dbReference>
<gene>
    <name evidence="9" type="ORF">ESZ54_09845</name>
</gene>
<dbReference type="Gene3D" id="1.20.81.30">
    <property type="entry name" value="Type II secretion system (T2SS), domain F"/>
    <property type="match status" value="1"/>
</dbReference>
<evidence type="ECO:0000256" key="1">
    <source>
        <dbReference type="ARBA" id="ARBA00004651"/>
    </source>
</evidence>
<keyword evidence="10" id="KW-1185">Reference proteome</keyword>
<evidence type="ECO:0000256" key="5">
    <source>
        <dbReference type="ARBA" id="ARBA00022989"/>
    </source>
</evidence>
<evidence type="ECO:0000313" key="10">
    <source>
        <dbReference type="Proteomes" id="UP000310506"/>
    </source>
</evidence>
<dbReference type="RefSeq" id="WP_162615160.1">
    <property type="nucleotide sequence ID" value="NZ_SDGV01000022.1"/>
</dbReference>
<comment type="similarity">
    <text evidence="2">Belongs to the GSP F family.</text>
</comment>
<evidence type="ECO:0000256" key="7">
    <source>
        <dbReference type="SAM" id="Phobius"/>
    </source>
</evidence>
<feature type="domain" description="Type II secretion system protein GspF" evidence="8">
    <location>
        <begin position="228"/>
        <end position="345"/>
    </location>
</feature>
<feature type="transmembrane region" description="Helical" evidence="7">
    <location>
        <begin position="126"/>
        <end position="150"/>
    </location>
</feature>
<feature type="transmembrane region" description="Helical" evidence="7">
    <location>
        <begin position="326"/>
        <end position="347"/>
    </location>
</feature>
<dbReference type="InterPro" id="IPR018076">
    <property type="entry name" value="T2SS_GspF_dom"/>
</dbReference>
<keyword evidence="5 7" id="KW-1133">Transmembrane helix</keyword>
<sequence length="354" mass="41329">MKQPTRLKLFLNQPIKTFRKQTLNAKERYQVLLLLSQLLEHGFSFQQSMAFLCLVETQHKQLLQKIVLSMENGEPLNRCLKMLGLSDIQLAQIQFAEIHGDFAQTLLLMTKQMKQREKNKEKLRKMLIYPLFLVLFIGMLLIGMKVFLTPKIEELSMDQPQSKEMWLLKLMPWLALGFLVTLVVFLFFFWCHIKRKSAIDRALILTRTPILGSYLKHYYTSLFGVEWGHLLAQGMEIRDVIFVMSRSGYTPLMQEMSGVTKRKIERGFAMSRIVQDWQFLNAPLLLIIQKGEVSGALGEELVIYGMEEWRQLTLKMERLIECLQPFVFMLIACLIIYLYASLLLPVYQGMEGMI</sequence>
<comment type="caution">
    <text evidence="9">The sequence shown here is derived from an EMBL/GenBank/DDBJ whole genome shotgun (WGS) entry which is preliminary data.</text>
</comment>
<evidence type="ECO:0000313" key="9">
    <source>
        <dbReference type="EMBL" id="THB60517.1"/>
    </source>
</evidence>
<dbReference type="EMBL" id="SDGV01000022">
    <property type="protein sequence ID" value="THB60517.1"/>
    <property type="molecule type" value="Genomic_DNA"/>
</dbReference>
<reference evidence="9 10" key="1">
    <citation type="submission" date="2019-01" db="EMBL/GenBank/DDBJ databases">
        <title>Vagococcus silagei sp. nov. isolated from brewer's grain.</title>
        <authorList>
            <person name="Guu J.-R."/>
        </authorList>
    </citation>
    <scope>NUCLEOTIDE SEQUENCE [LARGE SCALE GENOMIC DNA]</scope>
    <source>
        <strain evidence="9 10">2B-2</strain>
    </source>
</reference>
<dbReference type="InterPro" id="IPR003004">
    <property type="entry name" value="GspF/PilC"/>
</dbReference>
<keyword evidence="4 7" id="KW-0812">Transmembrane</keyword>
<evidence type="ECO:0000256" key="3">
    <source>
        <dbReference type="ARBA" id="ARBA00022475"/>
    </source>
</evidence>
<evidence type="ECO:0000259" key="8">
    <source>
        <dbReference type="Pfam" id="PF00482"/>
    </source>
</evidence>
<keyword evidence="6 7" id="KW-0472">Membrane</keyword>